<dbReference type="InterPro" id="IPR029062">
    <property type="entry name" value="Class_I_gatase-like"/>
</dbReference>
<evidence type="ECO:0000256" key="4">
    <source>
        <dbReference type="ARBA" id="ARBA00022801"/>
    </source>
</evidence>
<feature type="domain" description="Peptidase M14" evidence="9">
    <location>
        <begin position="37"/>
        <end position="351"/>
    </location>
</feature>
<keyword evidence="11" id="KW-1185">Reference proteome</keyword>
<evidence type="ECO:0000256" key="1">
    <source>
        <dbReference type="ARBA" id="ARBA00001947"/>
    </source>
</evidence>
<evidence type="ECO:0000256" key="7">
    <source>
        <dbReference type="PROSITE-ProRule" id="PRU01379"/>
    </source>
</evidence>
<dbReference type="Gene3D" id="3.40.630.10">
    <property type="entry name" value="Zn peptidases"/>
    <property type="match status" value="1"/>
</dbReference>
<evidence type="ECO:0000313" key="11">
    <source>
        <dbReference type="Proteomes" id="UP001596958"/>
    </source>
</evidence>
<comment type="cofactor">
    <cofactor evidence="1">
        <name>Zn(2+)</name>
        <dbReference type="ChEBI" id="CHEBI:29105"/>
    </cofactor>
</comment>
<feature type="chain" id="PRO_5046793325" evidence="8">
    <location>
        <begin position="20"/>
        <end position="830"/>
    </location>
</feature>
<dbReference type="PROSITE" id="PS52035">
    <property type="entry name" value="PEPTIDASE_M14"/>
    <property type="match status" value="1"/>
</dbReference>
<dbReference type="SMART" id="SM00631">
    <property type="entry name" value="Zn_pept"/>
    <property type="match status" value="1"/>
</dbReference>
<dbReference type="SUPFAM" id="SSF53187">
    <property type="entry name" value="Zn-dependent exopeptidases"/>
    <property type="match status" value="1"/>
</dbReference>
<evidence type="ECO:0000256" key="6">
    <source>
        <dbReference type="ARBA" id="ARBA00023049"/>
    </source>
</evidence>
<dbReference type="PANTHER" id="PTHR11705:SF143">
    <property type="entry name" value="SLL0236 PROTEIN"/>
    <property type="match status" value="1"/>
</dbReference>
<dbReference type="InterPro" id="IPR000834">
    <property type="entry name" value="Peptidase_M14"/>
</dbReference>
<proteinExistence type="inferred from homology"/>
<gene>
    <name evidence="10" type="ORF">ACFQZS_12140</name>
</gene>
<dbReference type="Proteomes" id="UP001596958">
    <property type="component" value="Unassembled WGS sequence"/>
</dbReference>
<evidence type="ECO:0000259" key="9">
    <source>
        <dbReference type="PROSITE" id="PS52035"/>
    </source>
</evidence>
<reference evidence="11" key="1">
    <citation type="journal article" date="2019" name="Int. J. Syst. Evol. Microbiol.">
        <title>The Global Catalogue of Microorganisms (GCM) 10K type strain sequencing project: providing services to taxonomists for standard genome sequencing and annotation.</title>
        <authorList>
            <consortium name="The Broad Institute Genomics Platform"/>
            <consortium name="The Broad Institute Genome Sequencing Center for Infectious Disease"/>
            <person name="Wu L."/>
            <person name="Ma J."/>
        </authorList>
    </citation>
    <scope>NUCLEOTIDE SEQUENCE [LARGE SCALE GENOMIC DNA]</scope>
    <source>
        <strain evidence="11">CCUG 63418</strain>
    </source>
</reference>
<comment type="caution">
    <text evidence="7">Lacks conserved residue(s) required for the propagation of feature annotation.</text>
</comment>
<keyword evidence="10" id="KW-0121">Carboxypeptidase</keyword>
<comment type="similarity">
    <text evidence="2 7">Belongs to the peptidase M14 family.</text>
</comment>
<keyword evidence="4 10" id="KW-0378">Hydrolase</keyword>
<dbReference type="SUPFAM" id="SSF52317">
    <property type="entry name" value="Class I glutamine amidotransferase-like"/>
    <property type="match status" value="1"/>
</dbReference>
<keyword evidence="5" id="KW-0862">Zinc</keyword>
<dbReference type="CDD" id="cd06238">
    <property type="entry name" value="M14-like"/>
    <property type="match status" value="1"/>
</dbReference>
<dbReference type="GO" id="GO:0004180">
    <property type="term" value="F:carboxypeptidase activity"/>
    <property type="evidence" value="ECO:0007669"/>
    <property type="project" value="UniProtKB-KW"/>
</dbReference>
<evidence type="ECO:0000256" key="8">
    <source>
        <dbReference type="SAM" id="SignalP"/>
    </source>
</evidence>
<keyword evidence="6" id="KW-0482">Metalloprotease</keyword>
<protein>
    <submittedName>
        <fullName evidence="10">M14 metallopeptidase family protein</fullName>
        <ecNumber evidence="10">3.4.17.-</ecNumber>
    </submittedName>
</protein>
<comment type="caution">
    <text evidence="10">The sequence shown here is derived from an EMBL/GenBank/DDBJ whole genome shotgun (WGS) entry which is preliminary data.</text>
</comment>
<evidence type="ECO:0000256" key="5">
    <source>
        <dbReference type="ARBA" id="ARBA00022833"/>
    </source>
</evidence>
<evidence type="ECO:0000256" key="3">
    <source>
        <dbReference type="ARBA" id="ARBA00022670"/>
    </source>
</evidence>
<keyword evidence="3" id="KW-0645">Protease</keyword>
<dbReference type="EC" id="3.4.17.-" evidence="10"/>
<organism evidence="10 11">
    <name type="scientific">Mucilaginibacter calamicampi</name>
    <dbReference type="NCBI Taxonomy" id="1302352"/>
    <lineage>
        <taxon>Bacteria</taxon>
        <taxon>Pseudomonadati</taxon>
        <taxon>Bacteroidota</taxon>
        <taxon>Sphingobacteriia</taxon>
        <taxon>Sphingobacteriales</taxon>
        <taxon>Sphingobacteriaceae</taxon>
        <taxon>Mucilaginibacter</taxon>
    </lineage>
</organism>
<evidence type="ECO:0000313" key="10">
    <source>
        <dbReference type="EMBL" id="MFD0750896.1"/>
    </source>
</evidence>
<accession>A0ABW2YWP3</accession>
<name>A0ABW2YWP3_9SPHI</name>
<sequence length="830" mass="92784">MLKKIICFLLCAFCFTALQAQKLQSPDEFLGYKLGAQFTSHHRITDYFRYVASASKQVKLVQYGTTNEGRPLIAMFIASAENIGKLESIRANNLRLAGLDKSETASANTPVIIWFSYNVHGNEPSSSEAAMQTLYDMANPANQRTQAWLKNAVVVIDPCLNPDGRERYVNYYNSVKGVTPNTDPTSREHNEVWPGGRVNHYYFDLNRDWAWQIQKETQERMALYNKWLPQIHVDFHEQGYNSPYYFAPAAQPFHRVITDWQKEFQITIGKNNARYFDQAGWLYFTKEEFDLLYPSYGDTYPIYNGSIGLTYEQGGIGAGLAVTTRTGDVLTLTERITHHHSNSLSTIETAAENAPKVVQEFKKYFDSAAAAPTDDFKTYVIKNDNEDNFAALGKLLNNNGIRYRIGGKGNFTGFDYFTGKNAQGSIGAKDMVISAYQPKSVLLNVLFEPKTLVADSNTYDITAWSLPYVYGLHTYGIKDALPIAAPNAVKPAKEQTGTGAYAYISPWRSVEDVKFLAALLNEKIKIRFSERSFAVNGQQCAAGSLIIAKAGNDRPDLDELIKRTAAKFGRKPMPLSSGFVEKGADLGSNVVRYIKPPKIMVIAGNGVAAENMGEVWHFFDQQIGFPITIVRHDDIGKVKLADFNVIILPDGQYEDFKSERIADWVKEGGKLIAMGSAIKQLTEKQGFAIKDVDSLDAGKKKDKPEVKLYEDRQRDAFNTNVAGAIYKVDLDNTHPLAFGYPDFYYTLKLDDSLYGLLDDGWNVATIKKDAYVAGLVGNKSKQKLNKGGLLFGVQNMGRGSVVYMVDDPLFRGFWENGKLLFSNAVFMVGQ</sequence>
<feature type="signal peptide" evidence="8">
    <location>
        <begin position="1"/>
        <end position="19"/>
    </location>
</feature>
<dbReference type="RefSeq" id="WP_377100578.1">
    <property type="nucleotide sequence ID" value="NZ_JBHTHU010000009.1"/>
</dbReference>
<dbReference type="PANTHER" id="PTHR11705">
    <property type="entry name" value="PROTEASE FAMILY M14 CARBOXYPEPTIDASE A,B"/>
    <property type="match status" value="1"/>
</dbReference>
<keyword evidence="8" id="KW-0732">Signal</keyword>
<dbReference type="EMBL" id="JBHTHU010000009">
    <property type="protein sequence ID" value="MFD0750896.1"/>
    <property type="molecule type" value="Genomic_DNA"/>
</dbReference>
<dbReference type="Pfam" id="PF00246">
    <property type="entry name" value="Peptidase_M14"/>
    <property type="match status" value="1"/>
</dbReference>
<evidence type="ECO:0000256" key="2">
    <source>
        <dbReference type="ARBA" id="ARBA00005988"/>
    </source>
</evidence>